<keyword evidence="1" id="KW-1133">Transmembrane helix</keyword>
<gene>
    <name evidence="2" type="ORF">AUCHE_05_04480</name>
</gene>
<evidence type="ECO:0000256" key="1">
    <source>
        <dbReference type="SAM" id="Phobius"/>
    </source>
</evidence>
<keyword evidence="1" id="KW-0812">Transmembrane</keyword>
<comment type="caution">
    <text evidence="2">The sequence shown here is derived from an EMBL/GenBank/DDBJ whole genome shotgun (WGS) entry which is preliminary data.</text>
</comment>
<dbReference type="RefSeq" id="WP_006502288.1">
    <property type="nucleotide sequence ID" value="NZ_BAGZ01000005.1"/>
</dbReference>
<dbReference type="EMBL" id="BAGZ01000005">
    <property type="protein sequence ID" value="GAB77536.1"/>
    <property type="molecule type" value="Genomic_DNA"/>
</dbReference>
<keyword evidence="1" id="KW-0472">Membrane</keyword>
<organism evidence="2 3">
    <name type="scientific">Austwickia chelonae NBRC 105200</name>
    <dbReference type="NCBI Taxonomy" id="1184607"/>
    <lineage>
        <taxon>Bacteria</taxon>
        <taxon>Bacillati</taxon>
        <taxon>Actinomycetota</taxon>
        <taxon>Actinomycetes</taxon>
        <taxon>Micrococcales</taxon>
        <taxon>Dermatophilaceae</taxon>
        <taxon>Austwickia</taxon>
    </lineage>
</organism>
<accession>K6ULT7</accession>
<name>K6ULT7_9MICO</name>
<protein>
    <submittedName>
        <fullName evidence="2">Uncharacterized protein</fullName>
    </submittedName>
</protein>
<keyword evidence="3" id="KW-1185">Reference proteome</keyword>
<dbReference type="OrthoDB" id="3240366at2"/>
<reference evidence="2 3" key="1">
    <citation type="submission" date="2012-08" db="EMBL/GenBank/DDBJ databases">
        <title>Whole genome shotgun sequence of Austwickia chelonae NBRC 105200.</title>
        <authorList>
            <person name="Yoshida I."/>
            <person name="Hosoyama A."/>
            <person name="Tsuchikane K."/>
            <person name="Katsumata H."/>
            <person name="Ando Y."/>
            <person name="Ohji S."/>
            <person name="Hamada M."/>
            <person name="Tamura T."/>
            <person name="Yamazoe A."/>
            <person name="Yamazaki S."/>
            <person name="Fujita N."/>
        </authorList>
    </citation>
    <scope>NUCLEOTIDE SEQUENCE [LARGE SCALE GENOMIC DNA]</scope>
    <source>
        <strain evidence="2 3">NBRC 105200</strain>
    </source>
</reference>
<sequence>MYKELARSLGLVGIMSTLHFVVRPLPWWIWAIFGVIIVPTLVLNCLNIRDGLEERRSAQSH</sequence>
<evidence type="ECO:0000313" key="2">
    <source>
        <dbReference type="EMBL" id="GAB77536.1"/>
    </source>
</evidence>
<dbReference type="Proteomes" id="UP000008495">
    <property type="component" value="Unassembled WGS sequence"/>
</dbReference>
<feature type="transmembrane region" description="Helical" evidence="1">
    <location>
        <begin position="28"/>
        <end position="46"/>
    </location>
</feature>
<proteinExistence type="predicted"/>
<dbReference type="AlphaFoldDB" id="K6ULT7"/>
<evidence type="ECO:0000313" key="3">
    <source>
        <dbReference type="Proteomes" id="UP000008495"/>
    </source>
</evidence>
<feature type="transmembrane region" description="Helical" evidence="1">
    <location>
        <begin position="5"/>
        <end position="22"/>
    </location>
</feature>